<dbReference type="GO" id="GO:0005525">
    <property type="term" value="F:GTP binding"/>
    <property type="evidence" value="ECO:0007669"/>
    <property type="project" value="InterPro"/>
</dbReference>
<dbReference type="GO" id="GO:0000266">
    <property type="term" value="P:mitochondrial fission"/>
    <property type="evidence" value="ECO:0007669"/>
    <property type="project" value="TreeGrafter"/>
</dbReference>
<dbReference type="Pfam" id="PF02212">
    <property type="entry name" value="GED"/>
    <property type="match status" value="1"/>
</dbReference>
<accession>A0A915NSY2</accession>
<evidence type="ECO:0000313" key="2">
    <source>
        <dbReference type="Proteomes" id="UP000887560"/>
    </source>
</evidence>
<sequence>DLGGENGTDGVLTRTDRTVRRPLSVREKRDIAVIERLIKGYFIIVRKSIQDLVPKAIMNFLVNNVKENLQSELVRRLYNADDLNTLLSESDAIAQKRAESAEMLKALNKANMVISEIRETHIW</sequence>
<evidence type="ECO:0000259" key="1">
    <source>
        <dbReference type="PROSITE" id="PS51388"/>
    </source>
</evidence>
<dbReference type="WBParaSite" id="scf7180000420100.g4725">
    <property type="protein sequence ID" value="scf7180000420100.g4725"/>
    <property type="gene ID" value="scf7180000420100.g4725"/>
</dbReference>
<dbReference type="PANTHER" id="PTHR11566:SF21">
    <property type="entry name" value="DYNAMIN RELATED PROTEIN 1, ISOFORM A"/>
    <property type="match status" value="1"/>
</dbReference>
<reference evidence="3" key="1">
    <citation type="submission" date="2022-11" db="UniProtKB">
        <authorList>
            <consortium name="WormBaseParasite"/>
        </authorList>
    </citation>
    <scope>IDENTIFICATION</scope>
</reference>
<keyword evidence="2" id="KW-1185">Reference proteome</keyword>
<feature type="domain" description="GED" evidence="1">
    <location>
        <begin position="31"/>
        <end position="122"/>
    </location>
</feature>
<dbReference type="GO" id="GO:0016559">
    <property type="term" value="P:peroxisome fission"/>
    <property type="evidence" value="ECO:0007669"/>
    <property type="project" value="TreeGrafter"/>
</dbReference>
<dbReference type="GO" id="GO:0006897">
    <property type="term" value="P:endocytosis"/>
    <property type="evidence" value="ECO:0007669"/>
    <property type="project" value="TreeGrafter"/>
</dbReference>
<name>A0A915NSY2_9BILA</name>
<dbReference type="GO" id="GO:0003924">
    <property type="term" value="F:GTPase activity"/>
    <property type="evidence" value="ECO:0007669"/>
    <property type="project" value="InterPro"/>
</dbReference>
<proteinExistence type="predicted"/>
<dbReference type="GO" id="GO:0008017">
    <property type="term" value="F:microtubule binding"/>
    <property type="evidence" value="ECO:0007669"/>
    <property type="project" value="TreeGrafter"/>
</dbReference>
<dbReference type="GO" id="GO:0048312">
    <property type="term" value="P:intracellular distribution of mitochondria"/>
    <property type="evidence" value="ECO:0007669"/>
    <property type="project" value="TreeGrafter"/>
</dbReference>
<dbReference type="Gene3D" id="1.20.120.1240">
    <property type="entry name" value="Dynamin, middle domain"/>
    <property type="match status" value="1"/>
</dbReference>
<dbReference type="GO" id="GO:0005874">
    <property type="term" value="C:microtubule"/>
    <property type="evidence" value="ECO:0007669"/>
    <property type="project" value="TreeGrafter"/>
</dbReference>
<organism evidence="2 3">
    <name type="scientific">Meloidogyne floridensis</name>
    <dbReference type="NCBI Taxonomy" id="298350"/>
    <lineage>
        <taxon>Eukaryota</taxon>
        <taxon>Metazoa</taxon>
        <taxon>Ecdysozoa</taxon>
        <taxon>Nematoda</taxon>
        <taxon>Chromadorea</taxon>
        <taxon>Rhabditida</taxon>
        <taxon>Tylenchina</taxon>
        <taxon>Tylenchomorpha</taxon>
        <taxon>Tylenchoidea</taxon>
        <taxon>Meloidogynidae</taxon>
        <taxon>Meloidogyninae</taxon>
        <taxon>Meloidogyne</taxon>
    </lineage>
</organism>
<protein>
    <submittedName>
        <fullName evidence="3">GED domain-containing protein</fullName>
    </submittedName>
</protein>
<dbReference type="Proteomes" id="UP000887560">
    <property type="component" value="Unplaced"/>
</dbReference>
<dbReference type="GO" id="GO:0005739">
    <property type="term" value="C:mitochondrion"/>
    <property type="evidence" value="ECO:0007669"/>
    <property type="project" value="TreeGrafter"/>
</dbReference>
<dbReference type="InterPro" id="IPR003130">
    <property type="entry name" value="GED"/>
</dbReference>
<evidence type="ECO:0000313" key="3">
    <source>
        <dbReference type="WBParaSite" id="scf7180000420100.g4725"/>
    </source>
</evidence>
<dbReference type="PANTHER" id="PTHR11566">
    <property type="entry name" value="DYNAMIN"/>
    <property type="match status" value="1"/>
</dbReference>
<dbReference type="InterPro" id="IPR022812">
    <property type="entry name" value="Dynamin"/>
</dbReference>
<dbReference type="AlphaFoldDB" id="A0A915NSY2"/>
<dbReference type="PROSITE" id="PS51388">
    <property type="entry name" value="GED"/>
    <property type="match status" value="1"/>
</dbReference>
<dbReference type="GO" id="GO:0016020">
    <property type="term" value="C:membrane"/>
    <property type="evidence" value="ECO:0007669"/>
    <property type="project" value="TreeGrafter"/>
</dbReference>
<dbReference type="InterPro" id="IPR020850">
    <property type="entry name" value="GED_dom"/>
</dbReference>
<dbReference type="SMART" id="SM00302">
    <property type="entry name" value="GED"/>
    <property type="match status" value="1"/>
</dbReference>